<organism evidence="2 3">
    <name type="scientific">Flavobacterium cupreum</name>
    <dbReference type="NCBI Taxonomy" id="2133766"/>
    <lineage>
        <taxon>Bacteria</taxon>
        <taxon>Pseudomonadati</taxon>
        <taxon>Bacteroidota</taxon>
        <taxon>Flavobacteriia</taxon>
        <taxon>Flavobacteriales</taxon>
        <taxon>Flavobacteriaceae</taxon>
        <taxon>Flavobacterium</taxon>
    </lineage>
</organism>
<dbReference type="EMBL" id="QWDM01000002">
    <property type="protein sequence ID" value="RUT71597.1"/>
    <property type="molecule type" value="Genomic_DNA"/>
</dbReference>
<evidence type="ECO:0000313" key="2">
    <source>
        <dbReference type="EMBL" id="RUT71597.1"/>
    </source>
</evidence>
<accession>A0A434AB70</accession>
<dbReference type="Gene3D" id="3.40.1350.10">
    <property type="match status" value="1"/>
</dbReference>
<keyword evidence="3" id="KW-1185">Reference proteome</keyword>
<proteinExistence type="predicted"/>
<dbReference type="SUPFAM" id="SSF52980">
    <property type="entry name" value="Restriction endonuclease-like"/>
    <property type="match status" value="1"/>
</dbReference>
<dbReference type="Proteomes" id="UP000288102">
    <property type="component" value="Unassembled WGS sequence"/>
</dbReference>
<name>A0A434AB70_9FLAO</name>
<protein>
    <recommendedName>
        <fullName evidence="1">TnsA endonuclease N-terminal domain-containing protein</fullName>
    </recommendedName>
</protein>
<reference evidence="3" key="1">
    <citation type="journal article" date="2019" name="Syst. Appl. Microbiol.">
        <title>Flavobacterium circumlabens sp. nov. and Flavobacterium cupreum sp. nov., two psychrotrophic species isolated from Antarctic environmental samples.</title>
        <authorList>
            <person name="Kralova S."/>
            <person name="Busse H.-J."/>
            <person name="Svec P."/>
            <person name="Maslanova I."/>
            <person name="Stankova E."/>
            <person name="Bartak M."/>
            <person name="Sedlacek I."/>
        </authorList>
    </citation>
    <scope>NUCLEOTIDE SEQUENCE [LARGE SCALE GENOMIC DNA]</scope>
    <source>
        <strain evidence="3">CCM 8825</strain>
    </source>
</reference>
<sequence length="201" mass="24030">MRPERPFCIICNENILLYLAFSHQKTSLMLRILKKRVREIGPKYSSLSGYFISKKQDSELIQFESSLERDYIYLLEFDTSVYLYLEQPLSITYFDSNNKRHKYTPDFLVRYSDKNICDKLVEIKYHDDLIRNSLKYSEKFNAAREYCKKNNLTFVILSEKEIRNSNIEYLTSVKFLSSYRDAFEIFEKNGHKVEKPVNLTT</sequence>
<comment type="caution">
    <text evidence="2">The sequence shown here is derived from an EMBL/GenBank/DDBJ whole genome shotgun (WGS) entry which is preliminary data.</text>
</comment>
<dbReference type="InterPro" id="IPR011335">
    <property type="entry name" value="Restrct_endonuc-II-like"/>
</dbReference>
<gene>
    <name evidence="2" type="ORF">D0817_02605</name>
</gene>
<dbReference type="AlphaFoldDB" id="A0A434AB70"/>
<dbReference type="Pfam" id="PF08722">
    <property type="entry name" value="Tn7_TnsA-like_N"/>
    <property type="match status" value="1"/>
</dbReference>
<dbReference type="InterPro" id="IPR011856">
    <property type="entry name" value="tRNA_endonuc-like_dom_sf"/>
</dbReference>
<dbReference type="GO" id="GO:0003676">
    <property type="term" value="F:nucleic acid binding"/>
    <property type="evidence" value="ECO:0007669"/>
    <property type="project" value="InterPro"/>
</dbReference>
<feature type="domain" description="TnsA endonuclease N-terminal" evidence="1">
    <location>
        <begin position="80"/>
        <end position="159"/>
    </location>
</feature>
<dbReference type="InterPro" id="IPR014833">
    <property type="entry name" value="TnsA_N"/>
</dbReference>
<evidence type="ECO:0000259" key="1">
    <source>
        <dbReference type="Pfam" id="PF08722"/>
    </source>
</evidence>
<evidence type="ECO:0000313" key="3">
    <source>
        <dbReference type="Proteomes" id="UP000288102"/>
    </source>
</evidence>
<dbReference type="OrthoDB" id="881413at2"/>